<evidence type="ECO:0000313" key="6">
    <source>
        <dbReference type="EMBL" id="NDV36224.1"/>
    </source>
</evidence>
<evidence type="ECO:0000259" key="5">
    <source>
        <dbReference type="Pfam" id="PF01743"/>
    </source>
</evidence>
<dbReference type="InterPro" id="IPR043519">
    <property type="entry name" value="NT_sf"/>
</dbReference>
<dbReference type="GO" id="GO:0003723">
    <property type="term" value="F:RNA binding"/>
    <property type="evidence" value="ECO:0007669"/>
    <property type="project" value="UniProtKB-KW"/>
</dbReference>
<evidence type="ECO:0000256" key="1">
    <source>
        <dbReference type="ARBA" id="ARBA00007265"/>
    </source>
</evidence>
<comment type="similarity">
    <text evidence="1 4">Belongs to the tRNA nucleotidyltransferase/poly(A) polymerase family.</text>
</comment>
<dbReference type="InterPro" id="IPR002646">
    <property type="entry name" value="PolA_pol_head_dom"/>
</dbReference>
<protein>
    <recommendedName>
        <fullName evidence="5">Poly A polymerase head domain-containing protein</fullName>
    </recommendedName>
</protein>
<evidence type="ECO:0000256" key="3">
    <source>
        <dbReference type="ARBA" id="ARBA00022884"/>
    </source>
</evidence>
<dbReference type="Pfam" id="PF01743">
    <property type="entry name" value="PolyA_pol"/>
    <property type="match status" value="1"/>
</dbReference>
<name>A0A6B2LGX8_9EUKA</name>
<dbReference type="EMBL" id="GIBP01007255">
    <property type="protein sequence ID" value="NDV36224.1"/>
    <property type="molecule type" value="Transcribed_RNA"/>
</dbReference>
<accession>A0A6B2LGX8</accession>
<dbReference type="AlphaFoldDB" id="A0A6B2LGX8"/>
<dbReference type="GO" id="GO:0001680">
    <property type="term" value="P:tRNA 3'-terminal CCA addition"/>
    <property type="evidence" value="ECO:0007669"/>
    <property type="project" value="UniProtKB-ARBA"/>
</dbReference>
<keyword evidence="3 4" id="KW-0694">RNA-binding</keyword>
<reference evidence="6" key="1">
    <citation type="journal article" date="2020" name="J. Eukaryot. Microbiol.">
        <title>De novo Sequencing, Assembly and Annotation of the Transcriptome for the Free-Living Testate Amoeba Arcella intermedia.</title>
        <authorList>
            <person name="Ribeiro G.M."/>
            <person name="Porfirio-Sousa A.L."/>
            <person name="Maurer-Alcala X.X."/>
            <person name="Katz L.A."/>
            <person name="Lahr D.J.G."/>
        </authorList>
    </citation>
    <scope>NUCLEOTIDE SEQUENCE</scope>
</reference>
<evidence type="ECO:0000256" key="4">
    <source>
        <dbReference type="RuleBase" id="RU003953"/>
    </source>
</evidence>
<dbReference type="SUPFAM" id="SSF81891">
    <property type="entry name" value="Poly A polymerase C-terminal region-like"/>
    <property type="match status" value="1"/>
</dbReference>
<dbReference type="PANTHER" id="PTHR13734">
    <property type="entry name" value="TRNA-NUCLEOTIDYLTRANSFERASE"/>
    <property type="match status" value="1"/>
</dbReference>
<feature type="domain" description="Poly A polymerase head" evidence="5">
    <location>
        <begin position="27"/>
        <end position="164"/>
    </location>
</feature>
<dbReference type="SUPFAM" id="SSF81301">
    <property type="entry name" value="Nucleotidyltransferase"/>
    <property type="match status" value="1"/>
</dbReference>
<dbReference type="Gene3D" id="1.10.3090.10">
    <property type="entry name" value="cca-adding enzyme, domain 2"/>
    <property type="match status" value="1"/>
</dbReference>
<sequence length="226" mass="25572">MSEEEIGLLNDLKVIFSGALDKIPFELYIVGGWVRDKVLGIHSHDIDIMITGISIISLYHKLADYIKSQKPHSNAIQGYNFWLKNPEKCKSNDTLMLKMHNIEMQILNPRSVPSDSSIIGVEQLVEDAKGRDFTVNALFYEVKSGIVLDLTGKGLSDVSQRLLRTPLEPMVTFSHDPIRILRGVRFLAKFPDFRITEEIKDFMLNDTEKGVPNSLSFVSLHLLMIA</sequence>
<keyword evidence="2 4" id="KW-0808">Transferase</keyword>
<dbReference type="GO" id="GO:0016779">
    <property type="term" value="F:nucleotidyltransferase activity"/>
    <property type="evidence" value="ECO:0007669"/>
    <property type="project" value="InterPro"/>
</dbReference>
<dbReference type="Gene3D" id="3.30.460.10">
    <property type="entry name" value="Beta Polymerase, domain 2"/>
    <property type="match status" value="1"/>
</dbReference>
<organism evidence="6">
    <name type="scientific">Arcella intermedia</name>
    <dbReference type="NCBI Taxonomy" id="1963864"/>
    <lineage>
        <taxon>Eukaryota</taxon>
        <taxon>Amoebozoa</taxon>
        <taxon>Tubulinea</taxon>
        <taxon>Elardia</taxon>
        <taxon>Arcellinida</taxon>
        <taxon>Sphaerothecina</taxon>
        <taxon>Arcellidae</taxon>
        <taxon>Arcella</taxon>
    </lineage>
</organism>
<dbReference type="PANTHER" id="PTHR13734:SF5">
    <property type="entry name" value="CCA TRNA NUCLEOTIDYLTRANSFERASE, MITOCHONDRIAL"/>
    <property type="match status" value="1"/>
</dbReference>
<proteinExistence type="inferred from homology"/>
<evidence type="ECO:0000256" key="2">
    <source>
        <dbReference type="ARBA" id="ARBA00022679"/>
    </source>
</evidence>